<accession>A0A0E0F9Q7</accession>
<reference evidence="3" key="2">
    <citation type="submission" date="2018-05" db="EMBL/GenBank/DDBJ databases">
        <title>OmerRS3 (Oryza meridionalis Reference Sequence Version 3).</title>
        <authorList>
            <person name="Zhang J."/>
            <person name="Kudrna D."/>
            <person name="Lee S."/>
            <person name="Talag J."/>
            <person name="Welchert J."/>
            <person name="Wing R.A."/>
        </authorList>
    </citation>
    <scope>NUCLEOTIDE SEQUENCE [LARGE SCALE GENOMIC DNA]</scope>
    <source>
        <strain evidence="3">cv. OR44</strain>
    </source>
</reference>
<feature type="region of interest" description="Disordered" evidence="1">
    <location>
        <begin position="157"/>
        <end position="198"/>
    </location>
</feature>
<keyword evidence="4" id="KW-1185">Reference proteome</keyword>
<evidence type="ECO:0000259" key="2">
    <source>
        <dbReference type="Pfam" id="PF07762"/>
    </source>
</evidence>
<name>A0A0E0F9Q7_9ORYZ</name>
<feature type="domain" description="DUF1618" evidence="2">
    <location>
        <begin position="7"/>
        <end position="127"/>
    </location>
</feature>
<dbReference type="Pfam" id="PF07762">
    <property type="entry name" value="DUF1618"/>
    <property type="match status" value="1"/>
</dbReference>
<sequence>MSKIWFIDLPLGLLFCDPFIEKPKLTYVALPEGCLMLVPDIRSRHNLEKRRCVKISQHKICYVQLDEGEACLWSLLYSESESPEWQLEYKAPLADIWGDKIYKTSGLTPGKVPAIAMIDPTDCAVLYFIEQDVLFSFDIRSKRVLMSKSLEMRTDFCPVESDNLPSNDLDEQSDSDDDEESDNEDDEDEEHGRQNSWVCAQEVISSGQAAWEYFESQLEAVQGNQDGEQ</sequence>
<protein>
    <recommendedName>
        <fullName evidence="2">DUF1618 domain-containing protein</fullName>
    </recommendedName>
</protein>
<dbReference type="AlphaFoldDB" id="A0A0E0F9Q7"/>
<dbReference type="PANTHER" id="PTHR33086">
    <property type="entry name" value="OS05G0468200 PROTEIN-RELATED"/>
    <property type="match status" value="1"/>
</dbReference>
<dbReference type="Gramene" id="OMERI12G02050.2">
    <property type="protein sequence ID" value="OMERI12G02050.2"/>
    <property type="gene ID" value="OMERI12G02050"/>
</dbReference>
<reference evidence="3" key="1">
    <citation type="submission" date="2015-04" db="UniProtKB">
        <authorList>
            <consortium name="EnsemblPlants"/>
        </authorList>
    </citation>
    <scope>IDENTIFICATION</scope>
</reference>
<feature type="compositionally biased region" description="Acidic residues" evidence="1">
    <location>
        <begin position="168"/>
        <end position="189"/>
    </location>
</feature>
<dbReference type="HOGENOM" id="CLU_028076_2_0_1"/>
<proteinExistence type="predicted"/>
<dbReference type="InterPro" id="IPR011676">
    <property type="entry name" value="DUF1618"/>
</dbReference>
<evidence type="ECO:0000256" key="1">
    <source>
        <dbReference type="SAM" id="MobiDB-lite"/>
    </source>
</evidence>
<organism evidence="3">
    <name type="scientific">Oryza meridionalis</name>
    <dbReference type="NCBI Taxonomy" id="40149"/>
    <lineage>
        <taxon>Eukaryota</taxon>
        <taxon>Viridiplantae</taxon>
        <taxon>Streptophyta</taxon>
        <taxon>Embryophyta</taxon>
        <taxon>Tracheophyta</taxon>
        <taxon>Spermatophyta</taxon>
        <taxon>Magnoliopsida</taxon>
        <taxon>Liliopsida</taxon>
        <taxon>Poales</taxon>
        <taxon>Poaceae</taxon>
        <taxon>BOP clade</taxon>
        <taxon>Oryzoideae</taxon>
        <taxon>Oryzeae</taxon>
        <taxon>Oryzinae</taxon>
        <taxon>Oryza</taxon>
    </lineage>
</organism>
<dbReference type="Proteomes" id="UP000008021">
    <property type="component" value="Chromosome 12"/>
</dbReference>
<evidence type="ECO:0000313" key="3">
    <source>
        <dbReference type="EnsemblPlants" id="OMERI12G02050.2"/>
    </source>
</evidence>
<evidence type="ECO:0000313" key="4">
    <source>
        <dbReference type="Proteomes" id="UP000008021"/>
    </source>
</evidence>
<dbReference type="EnsemblPlants" id="OMERI12G02050.2">
    <property type="protein sequence ID" value="OMERI12G02050.2"/>
    <property type="gene ID" value="OMERI12G02050"/>
</dbReference>
<dbReference type="PANTHER" id="PTHR33086:SF6">
    <property type="entry name" value="OS01G0245532 PROTEIN"/>
    <property type="match status" value="1"/>
</dbReference>